<dbReference type="OrthoDB" id="9796839at2"/>
<evidence type="ECO:0000259" key="4">
    <source>
        <dbReference type="SMART" id="SM00563"/>
    </source>
</evidence>
<keyword evidence="2 5" id="KW-0808">Transferase</keyword>
<evidence type="ECO:0000256" key="3">
    <source>
        <dbReference type="ARBA" id="ARBA00023315"/>
    </source>
</evidence>
<dbReference type="EMBL" id="CP017478">
    <property type="protein sequence ID" value="AOW19857.1"/>
    <property type="molecule type" value="Genomic_DNA"/>
</dbReference>
<gene>
    <name evidence="5" type="ORF">LPB138_03775</name>
</gene>
<organism evidence="5 6">
    <name type="scientific">Urechidicola croceus</name>
    <dbReference type="NCBI Taxonomy" id="1850246"/>
    <lineage>
        <taxon>Bacteria</taxon>
        <taxon>Pseudomonadati</taxon>
        <taxon>Bacteroidota</taxon>
        <taxon>Flavobacteriia</taxon>
        <taxon>Flavobacteriales</taxon>
        <taxon>Flavobacteriaceae</taxon>
        <taxon>Urechidicola</taxon>
    </lineage>
</organism>
<evidence type="ECO:0000313" key="6">
    <source>
        <dbReference type="Proteomes" id="UP000176050"/>
    </source>
</evidence>
<dbReference type="Pfam" id="PF01553">
    <property type="entry name" value="Acyltransferase"/>
    <property type="match status" value="1"/>
</dbReference>
<dbReference type="SMART" id="SM00563">
    <property type="entry name" value="PlsC"/>
    <property type="match status" value="1"/>
</dbReference>
<evidence type="ECO:0000313" key="5">
    <source>
        <dbReference type="EMBL" id="AOW19857.1"/>
    </source>
</evidence>
<comment type="pathway">
    <text evidence="1">Lipid metabolism.</text>
</comment>
<dbReference type="RefSeq" id="WP_070235996.1">
    <property type="nucleotide sequence ID" value="NZ_CP017478.1"/>
</dbReference>
<dbReference type="AlphaFoldDB" id="A0A1D8P5M7"/>
<accession>A0A1D8P5M7</accession>
<dbReference type="KEGG" id="lul:LPB138_03775"/>
<dbReference type="GO" id="GO:0003841">
    <property type="term" value="F:1-acylglycerol-3-phosphate O-acyltransferase activity"/>
    <property type="evidence" value="ECO:0007669"/>
    <property type="project" value="TreeGrafter"/>
</dbReference>
<dbReference type="Proteomes" id="UP000176050">
    <property type="component" value="Chromosome"/>
</dbReference>
<evidence type="ECO:0000256" key="2">
    <source>
        <dbReference type="ARBA" id="ARBA00022679"/>
    </source>
</evidence>
<sequence length="179" mass="20331">MKTISKFILFKILRWKIDGEFPKDLNKFVIIVVPHTSWVDFPIGVLINFATGINGNYIGKASLFKPPFGFIFRWLGGTPVDRTKSNNLVNAIVAIFNSNERFILGMSPEGTRKKVSKWKTGFYYVAKGANVPIVSVAFDFEHKTAIIHKPFYTTDDKEADFKILKSNFEGIKGKKPEYS</sequence>
<reference evidence="5 6" key="1">
    <citation type="submission" date="2016-10" db="EMBL/GenBank/DDBJ databases">
        <title>Lutibacter sp. LPB0138, isolated from marine gastropod.</title>
        <authorList>
            <person name="Kim E."/>
            <person name="Yi H."/>
        </authorList>
    </citation>
    <scope>NUCLEOTIDE SEQUENCE [LARGE SCALE GENOMIC DNA]</scope>
    <source>
        <strain evidence="5 6">LPB0138</strain>
    </source>
</reference>
<dbReference type="PANTHER" id="PTHR10434">
    <property type="entry name" value="1-ACYL-SN-GLYCEROL-3-PHOSPHATE ACYLTRANSFERASE"/>
    <property type="match status" value="1"/>
</dbReference>
<dbReference type="InterPro" id="IPR002123">
    <property type="entry name" value="Plipid/glycerol_acylTrfase"/>
</dbReference>
<evidence type="ECO:0000256" key="1">
    <source>
        <dbReference type="ARBA" id="ARBA00005189"/>
    </source>
</evidence>
<name>A0A1D8P5M7_9FLAO</name>
<dbReference type="PANTHER" id="PTHR10434:SF9">
    <property type="entry name" value="PHOSPHOLIPID_GLYCEROL ACYLTRANSFERASE DOMAIN-CONTAINING PROTEIN"/>
    <property type="match status" value="1"/>
</dbReference>
<feature type="domain" description="Phospholipid/glycerol acyltransferase" evidence="4">
    <location>
        <begin position="29"/>
        <end position="141"/>
    </location>
</feature>
<proteinExistence type="predicted"/>
<keyword evidence="3 5" id="KW-0012">Acyltransferase</keyword>
<dbReference type="SUPFAM" id="SSF69593">
    <property type="entry name" value="Glycerol-3-phosphate (1)-acyltransferase"/>
    <property type="match status" value="1"/>
</dbReference>
<keyword evidence="6" id="KW-1185">Reference proteome</keyword>
<dbReference type="GO" id="GO:0006654">
    <property type="term" value="P:phosphatidic acid biosynthetic process"/>
    <property type="evidence" value="ECO:0007669"/>
    <property type="project" value="TreeGrafter"/>
</dbReference>
<protein>
    <submittedName>
        <fullName evidence="5">Acyltransferase</fullName>
    </submittedName>
</protein>